<comment type="caution">
    <text evidence="2">The sequence shown here is derived from an EMBL/GenBank/DDBJ whole genome shotgun (WGS) entry which is preliminary data.</text>
</comment>
<reference evidence="2 3" key="1">
    <citation type="journal article" date="2018" name="Front. Plant Sci.">
        <title>Red Clover (Trifolium pratense) and Zigzag Clover (T. medium) - A Picture of Genomic Similarities and Differences.</title>
        <authorList>
            <person name="Dluhosova J."/>
            <person name="Istvanek J."/>
            <person name="Nedelnik J."/>
            <person name="Repkova J."/>
        </authorList>
    </citation>
    <scope>NUCLEOTIDE SEQUENCE [LARGE SCALE GENOMIC DNA]</scope>
    <source>
        <strain evidence="3">cv. 10/8</strain>
        <tissue evidence="2">Leaf</tissue>
    </source>
</reference>
<dbReference type="EMBL" id="LXQA010885648">
    <property type="protein sequence ID" value="MCI75557.1"/>
    <property type="molecule type" value="Genomic_DNA"/>
</dbReference>
<dbReference type="Proteomes" id="UP000265520">
    <property type="component" value="Unassembled WGS sequence"/>
</dbReference>
<evidence type="ECO:0000313" key="3">
    <source>
        <dbReference type="Proteomes" id="UP000265520"/>
    </source>
</evidence>
<name>A0A392US22_9FABA</name>
<sequence>MNALNAVCFGHYRVRASLARFDRNVTGVGKSPGTEKGGLLKPNGGLVKEDRNHKSARPEMHKGDEDRTVTKGKKAKG</sequence>
<dbReference type="AlphaFoldDB" id="A0A392US22"/>
<feature type="region of interest" description="Disordered" evidence="1">
    <location>
        <begin position="25"/>
        <end position="77"/>
    </location>
</feature>
<evidence type="ECO:0000313" key="2">
    <source>
        <dbReference type="EMBL" id="MCI75557.1"/>
    </source>
</evidence>
<evidence type="ECO:0000256" key="1">
    <source>
        <dbReference type="SAM" id="MobiDB-lite"/>
    </source>
</evidence>
<protein>
    <submittedName>
        <fullName evidence="2">Uncharacterized protein</fullName>
    </submittedName>
</protein>
<organism evidence="2 3">
    <name type="scientific">Trifolium medium</name>
    <dbReference type="NCBI Taxonomy" id="97028"/>
    <lineage>
        <taxon>Eukaryota</taxon>
        <taxon>Viridiplantae</taxon>
        <taxon>Streptophyta</taxon>
        <taxon>Embryophyta</taxon>
        <taxon>Tracheophyta</taxon>
        <taxon>Spermatophyta</taxon>
        <taxon>Magnoliopsida</taxon>
        <taxon>eudicotyledons</taxon>
        <taxon>Gunneridae</taxon>
        <taxon>Pentapetalae</taxon>
        <taxon>rosids</taxon>
        <taxon>fabids</taxon>
        <taxon>Fabales</taxon>
        <taxon>Fabaceae</taxon>
        <taxon>Papilionoideae</taxon>
        <taxon>50 kb inversion clade</taxon>
        <taxon>NPAAA clade</taxon>
        <taxon>Hologalegina</taxon>
        <taxon>IRL clade</taxon>
        <taxon>Trifolieae</taxon>
        <taxon>Trifolium</taxon>
    </lineage>
</organism>
<feature type="non-terminal residue" evidence="2">
    <location>
        <position position="77"/>
    </location>
</feature>
<accession>A0A392US22</accession>
<proteinExistence type="predicted"/>
<feature type="compositionally biased region" description="Basic and acidic residues" evidence="1">
    <location>
        <begin position="47"/>
        <end position="69"/>
    </location>
</feature>
<keyword evidence="3" id="KW-1185">Reference proteome</keyword>